<dbReference type="Proteomes" id="UP000030512">
    <property type="component" value="Chromosome"/>
</dbReference>
<sequence>MKINKCVFGWLFAATLFAAGSASAEIAETDSFKQFIHNMVKQQHFNDAELRNLFKAVQIQQPILDAMSKPAEGKPWFQYREIFMTEARIAGGVQFWKDNEAALKAVESEYGVPAEIIIAIIGVETKYGAHTGKYRVIDALATLGFAYPPRSEFFLKELEQFLVLAREEHMDPLQPMGSYAGAMGLPQFMPSSFRGYAKDFDLDGKRNIWTNSADAIASVANYFVRNQWRPGGAVAYPVTARGDAYRQALSKGVKPDTNVGELRRLGVDVPTQLVAGETVKLLAYQQQVGEDLWVGLHNFYVITRYNHSPLYAMAVYQLSQAIAARKAS</sequence>
<evidence type="ECO:0000259" key="3">
    <source>
        <dbReference type="Pfam" id="PF13406"/>
    </source>
</evidence>
<keyword evidence="2" id="KW-0732">Signal</keyword>
<dbReference type="EMBL" id="CP014476">
    <property type="protein sequence ID" value="AMK77554.1"/>
    <property type="molecule type" value="Genomic_DNA"/>
</dbReference>
<dbReference type="STRING" id="1538553.JT25_013860"/>
<proteinExistence type="predicted"/>
<dbReference type="InterPro" id="IPR023346">
    <property type="entry name" value="Lysozyme-like_dom_sf"/>
</dbReference>
<evidence type="ECO:0000313" key="5">
    <source>
        <dbReference type="Proteomes" id="UP000030512"/>
    </source>
</evidence>
<dbReference type="NCBIfam" id="TIGR02282">
    <property type="entry name" value="MltB"/>
    <property type="match status" value="1"/>
</dbReference>
<dbReference type="AlphaFoldDB" id="A0A126T714"/>
<dbReference type="Gene3D" id="1.10.530.10">
    <property type="match status" value="1"/>
</dbReference>
<gene>
    <name evidence="4" type="ORF">JT25_013860</name>
</gene>
<reference evidence="4 5" key="1">
    <citation type="journal article" date="2015" name="Environ. Microbiol.">
        <title>Methane oxidation coupled to nitrate reduction under hypoxia by the Gammaproteobacterium Methylomonas denitrificans, sp. nov. type strain FJG1.</title>
        <authorList>
            <person name="Kits K.D."/>
            <person name="Klotz M.G."/>
            <person name="Stein L.Y."/>
        </authorList>
    </citation>
    <scope>NUCLEOTIDE SEQUENCE [LARGE SCALE GENOMIC DNA]</scope>
    <source>
        <strain evidence="4 5">FJG1</strain>
    </source>
</reference>
<dbReference type="CDD" id="cd13399">
    <property type="entry name" value="Slt35-like"/>
    <property type="match status" value="1"/>
</dbReference>
<evidence type="ECO:0000256" key="2">
    <source>
        <dbReference type="SAM" id="SignalP"/>
    </source>
</evidence>
<dbReference type="OrthoDB" id="9772911at2"/>
<organism evidence="4 5">
    <name type="scientific">Methylomonas denitrificans</name>
    <dbReference type="NCBI Taxonomy" id="1538553"/>
    <lineage>
        <taxon>Bacteria</taxon>
        <taxon>Pseudomonadati</taxon>
        <taxon>Pseudomonadota</taxon>
        <taxon>Gammaproteobacteria</taxon>
        <taxon>Methylococcales</taxon>
        <taxon>Methylococcaceae</taxon>
        <taxon>Methylomonas</taxon>
    </lineage>
</organism>
<dbReference type="Gene3D" id="1.10.8.350">
    <property type="entry name" value="Bacterial muramidase"/>
    <property type="match status" value="1"/>
</dbReference>
<feature type="signal peptide" evidence="2">
    <location>
        <begin position="1"/>
        <end position="24"/>
    </location>
</feature>
<evidence type="ECO:0000313" key="4">
    <source>
        <dbReference type="EMBL" id="AMK77554.1"/>
    </source>
</evidence>
<feature type="domain" description="Transglycosylase SLT" evidence="3">
    <location>
        <begin position="31"/>
        <end position="320"/>
    </location>
</feature>
<dbReference type="PANTHER" id="PTHR30163">
    <property type="entry name" value="MEMBRANE-BOUND LYTIC MUREIN TRANSGLYCOSYLASE B"/>
    <property type="match status" value="1"/>
</dbReference>
<dbReference type="Pfam" id="PF13406">
    <property type="entry name" value="SLT_2"/>
    <property type="match status" value="1"/>
</dbReference>
<accession>A0A126T714</accession>
<dbReference type="PANTHER" id="PTHR30163:SF9">
    <property type="entry name" value="MEMBRANE-BOUND LYTIC MUREIN TRANSGLYCOSYLASE B"/>
    <property type="match status" value="1"/>
</dbReference>
<dbReference type="FunFam" id="1.10.8.350:FF:000001">
    <property type="entry name" value="Lytic murein transglycosylase B"/>
    <property type="match status" value="1"/>
</dbReference>
<dbReference type="InterPro" id="IPR043426">
    <property type="entry name" value="MltB-like"/>
</dbReference>
<dbReference type="RefSeq" id="WP_036275177.1">
    <property type="nucleotide sequence ID" value="NZ_CP014476.1"/>
</dbReference>
<dbReference type="GO" id="GO:0009253">
    <property type="term" value="P:peptidoglycan catabolic process"/>
    <property type="evidence" value="ECO:0007669"/>
    <property type="project" value="TreeGrafter"/>
</dbReference>
<feature type="active site" evidence="1">
    <location>
        <position position="124"/>
    </location>
</feature>
<dbReference type="GO" id="GO:0008933">
    <property type="term" value="F:peptidoglycan lytic transglycosylase activity"/>
    <property type="evidence" value="ECO:0007669"/>
    <property type="project" value="TreeGrafter"/>
</dbReference>
<name>A0A126T714_9GAMM</name>
<protein>
    <submittedName>
        <fullName evidence="4">Lytic murein transglycosylase</fullName>
    </submittedName>
</protein>
<keyword evidence="5" id="KW-1185">Reference proteome</keyword>
<evidence type="ECO:0000256" key="1">
    <source>
        <dbReference type="PIRSR" id="PIRSR611757-1"/>
    </source>
</evidence>
<feature type="chain" id="PRO_5007797787" evidence="2">
    <location>
        <begin position="25"/>
        <end position="328"/>
    </location>
</feature>
<dbReference type="KEGG" id="mdn:JT25_013860"/>
<dbReference type="SUPFAM" id="SSF53955">
    <property type="entry name" value="Lysozyme-like"/>
    <property type="match status" value="1"/>
</dbReference>
<dbReference type="InterPro" id="IPR011757">
    <property type="entry name" value="Lytic_transglycosylase_MltB"/>
</dbReference>
<dbReference type="InterPro" id="IPR031304">
    <property type="entry name" value="SLT_2"/>
</dbReference>